<evidence type="ECO:0000313" key="3">
    <source>
        <dbReference type="Proteomes" id="UP000264310"/>
    </source>
</evidence>
<gene>
    <name evidence="2" type="ORF">DYI37_11985</name>
</gene>
<name>A0A371X3A6_9HYPH</name>
<proteinExistence type="predicted"/>
<comment type="caution">
    <text evidence="2">The sequence shown here is derived from an EMBL/GenBank/DDBJ whole genome shotgun (WGS) entry which is preliminary data.</text>
</comment>
<evidence type="ECO:0000256" key="1">
    <source>
        <dbReference type="SAM" id="SignalP"/>
    </source>
</evidence>
<dbReference type="RefSeq" id="WP_116683440.1">
    <property type="nucleotide sequence ID" value="NZ_QURL01000004.1"/>
</dbReference>
<dbReference type="EMBL" id="QURL01000004">
    <property type="protein sequence ID" value="RFC63711.1"/>
    <property type="molecule type" value="Genomic_DNA"/>
</dbReference>
<accession>A0A371X3A6</accession>
<protein>
    <submittedName>
        <fullName evidence="2">Uncharacterized protein</fullName>
    </submittedName>
</protein>
<dbReference type="Proteomes" id="UP000264310">
    <property type="component" value="Unassembled WGS sequence"/>
</dbReference>
<dbReference type="OrthoDB" id="7915172at2"/>
<feature type="signal peptide" evidence="1">
    <location>
        <begin position="1"/>
        <end position="25"/>
    </location>
</feature>
<organism evidence="2 3">
    <name type="scientific">Fulvimarina endophytica</name>
    <dbReference type="NCBI Taxonomy" id="2293836"/>
    <lineage>
        <taxon>Bacteria</taxon>
        <taxon>Pseudomonadati</taxon>
        <taxon>Pseudomonadota</taxon>
        <taxon>Alphaproteobacteria</taxon>
        <taxon>Hyphomicrobiales</taxon>
        <taxon>Aurantimonadaceae</taxon>
        <taxon>Fulvimarina</taxon>
    </lineage>
</organism>
<sequence length="178" mass="18661">MSRLKTLGLATLVAFGALASGPAAANGDKTFFRQAVGKWAGPGEIVAGKYKGTKFTCTFDGLQHSQKLGMVLDGSCRVGLFAQPMRAEVVQAGKSYRGAFQDGAKGKGLDIVSGEIQGNKMVVGLDRAQLKGAMVARLSDPDSMAITVSVRVADQLVPVIGMNLKRSGASRQSSLEQR</sequence>
<keyword evidence="1" id="KW-0732">Signal</keyword>
<evidence type="ECO:0000313" key="2">
    <source>
        <dbReference type="EMBL" id="RFC63711.1"/>
    </source>
</evidence>
<feature type="chain" id="PRO_5016779282" evidence="1">
    <location>
        <begin position="26"/>
        <end position="178"/>
    </location>
</feature>
<dbReference type="AlphaFoldDB" id="A0A371X3A6"/>
<reference evidence="2 3" key="1">
    <citation type="submission" date="2018-08" db="EMBL/GenBank/DDBJ databases">
        <title>Fulvimarina sp. 85, whole genome shotgun sequence.</title>
        <authorList>
            <person name="Tuo L."/>
        </authorList>
    </citation>
    <scope>NUCLEOTIDE SEQUENCE [LARGE SCALE GENOMIC DNA]</scope>
    <source>
        <strain evidence="2 3">85</strain>
    </source>
</reference>
<keyword evidence="3" id="KW-1185">Reference proteome</keyword>